<accession>A0ABV7DF33</accession>
<feature type="transmembrane region" description="Helical" evidence="4">
    <location>
        <begin position="105"/>
        <end position="128"/>
    </location>
</feature>
<feature type="transmembrane region" description="Helical" evidence="4">
    <location>
        <begin position="140"/>
        <end position="162"/>
    </location>
</feature>
<organism evidence="5 6">
    <name type="scientific">Shinella pollutisoli</name>
    <dbReference type="NCBI Taxonomy" id="2250594"/>
    <lineage>
        <taxon>Bacteria</taxon>
        <taxon>Pseudomonadati</taxon>
        <taxon>Pseudomonadota</taxon>
        <taxon>Alphaproteobacteria</taxon>
        <taxon>Hyphomicrobiales</taxon>
        <taxon>Rhizobiaceae</taxon>
        <taxon>Shinella</taxon>
    </lineage>
</organism>
<feature type="transmembrane region" description="Helical" evidence="4">
    <location>
        <begin position="272"/>
        <end position="290"/>
    </location>
</feature>
<feature type="transmembrane region" description="Helical" evidence="4">
    <location>
        <begin position="355"/>
        <end position="377"/>
    </location>
</feature>
<dbReference type="Gene3D" id="1.20.1250.20">
    <property type="entry name" value="MFS general substrate transporter like domains"/>
    <property type="match status" value="1"/>
</dbReference>
<comment type="caution">
    <text evidence="5">The sequence shown here is derived from an EMBL/GenBank/DDBJ whole genome shotgun (WGS) entry which is preliminary data.</text>
</comment>
<evidence type="ECO:0000256" key="1">
    <source>
        <dbReference type="ARBA" id="ARBA00022692"/>
    </source>
</evidence>
<feature type="transmembrane region" description="Helical" evidence="4">
    <location>
        <begin position="47"/>
        <end position="66"/>
    </location>
</feature>
<keyword evidence="1 4" id="KW-0812">Transmembrane</keyword>
<keyword evidence="3 4" id="KW-0472">Membrane</keyword>
<evidence type="ECO:0000256" key="2">
    <source>
        <dbReference type="ARBA" id="ARBA00022989"/>
    </source>
</evidence>
<feature type="transmembrane region" description="Helical" evidence="4">
    <location>
        <begin position="330"/>
        <end position="349"/>
    </location>
</feature>
<feature type="transmembrane region" description="Helical" evidence="4">
    <location>
        <begin position="242"/>
        <end position="260"/>
    </location>
</feature>
<evidence type="ECO:0000313" key="5">
    <source>
        <dbReference type="EMBL" id="MFC3073213.1"/>
    </source>
</evidence>
<dbReference type="SUPFAM" id="SSF103473">
    <property type="entry name" value="MFS general substrate transporter"/>
    <property type="match status" value="1"/>
</dbReference>
<dbReference type="Pfam" id="PF07690">
    <property type="entry name" value="MFS_1"/>
    <property type="match status" value="1"/>
</dbReference>
<keyword evidence="2 4" id="KW-1133">Transmembrane helix</keyword>
<evidence type="ECO:0000256" key="3">
    <source>
        <dbReference type="ARBA" id="ARBA00023136"/>
    </source>
</evidence>
<dbReference type="InterPro" id="IPR036259">
    <property type="entry name" value="MFS_trans_sf"/>
</dbReference>
<feature type="transmembrane region" description="Helical" evidence="4">
    <location>
        <begin position="209"/>
        <end position="236"/>
    </location>
</feature>
<gene>
    <name evidence="5" type="ORF">ACFOHH_08885</name>
</gene>
<dbReference type="Proteomes" id="UP001595377">
    <property type="component" value="Unassembled WGS sequence"/>
</dbReference>
<feature type="transmembrane region" description="Helical" evidence="4">
    <location>
        <begin position="12"/>
        <end position="41"/>
    </location>
</feature>
<proteinExistence type="predicted"/>
<dbReference type="InterPro" id="IPR011701">
    <property type="entry name" value="MFS"/>
</dbReference>
<name>A0ABV7DF33_9HYPH</name>
<feature type="transmembrane region" description="Helical" evidence="4">
    <location>
        <begin position="296"/>
        <end position="318"/>
    </location>
</feature>
<keyword evidence="6" id="KW-1185">Reference proteome</keyword>
<reference evidence="6" key="1">
    <citation type="journal article" date="2019" name="Int. J. Syst. Evol. Microbiol.">
        <title>The Global Catalogue of Microorganisms (GCM) 10K type strain sequencing project: providing services to taxonomists for standard genome sequencing and annotation.</title>
        <authorList>
            <consortium name="The Broad Institute Genomics Platform"/>
            <consortium name="The Broad Institute Genome Sequencing Center for Infectious Disease"/>
            <person name="Wu L."/>
            <person name="Ma J."/>
        </authorList>
    </citation>
    <scope>NUCLEOTIDE SEQUENCE [LARGE SCALE GENOMIC DNA]</scope>
    <source>
        <strain evidence="6">KCTC 52677</strain>
    </source>
</reference>
<dbReference type="RefSeq" id="WP_257311175.1">
    <property type="nucleotide sequence ID" value="NZ_JANFDG010000001.1"/>
</dbReference>
<protein>
    <submittedName>
        <fullName evidence="5">MFS transporter</fullName>
    </submittedName>
</protein>
<feature type="transmembrane region" description="Helical" evidence="4">
    <location>
        <begin position="78"/>
        <end position="99"/>
    </location>
</feature>
<feature type="transmembrane region" description="Helical" evidence="4">
    <location>
        <begin position="168"/>
        <end position="188"/>
    </location>
</feature>
<evidence type="ECO:0000313" key="6">
    <source>
        <dbReference type="Proteomes" id="UP001595377"/>
    </source>
</evidence>
<sequence>MTDHGAPAARRRLLGWFIANGTLTVPQAAGPVAFSLVALGLTGDTSGGAAMILAMTIAQVVGAVPLTRLGRNRPSATMLKLLVAVRTVALASIVVCIAQEAPFPWLVLFAAAAGSVNGAAYGYLRAILNDLTPPARLPRALGIAATLNEVTFVLAPVAAAGLGALSPIFAVLALTVLGAMPALLVPRAGSARPEQVHQAGGSILSRTILLWLLCAGAGGAAVAAIEIGAVALALSFGYEPGWAILFTVPLCLASVAGGTWTSVRNRMATRKVVLLQLSTMTLGCALAALGPSLATTIAGAVLIGSVLAPLATYYSLALDMLAPAQRRPEVFALLRTANATGVIFASAVLTMVSLSMALIVVTGLMGTVTVMVTAASFGSRAHPGG</sequence>
<dbReference type="EMBL" id="JBHRSP010000015">
    <property type="protein sequence ID" value="MFC3073213.1"/>
    <property type="molecule type" value="Genomic_DNA"/>
</dbReference>
<evidence type="ECO:0000256" key="4">
    <source>
        <dbReference type="SAM" id="Phobius"/>
    </source>
</evidence>